<dbReference type="InterPro" id="IPR012349">
    <property type="entry name" value="Split_barrel_FMN-bd"/>
</dbReference>
<feature type="region of interest" description="Disordered" evidence="2">
    <location>
        <begin position="255"/>
        <end position="278"/>
    </location>
</feature>
<evidence type="ECO:0000313" key="4">
    <source>
        <dbReference type="EMBL" id="QSZ30620.1"/>
    </source>
</evidence>
<dbReference type="Pfam" id="PF01613">
    <property type="entry name" value="Flavin_Reduct"/>
    <property type="match status" value="1"/>
</dbReference>
<feature type="domain" description="Flavin reductase like" evidence="3">
    <location>
        <begin position="53"/>
        <end position="220"/>
    </location>
</feature>
<sequence>MLIRQADIPLDSSSETIPNSNVGQADTPIDSPSEASDESPKLESLSDEVRKVMRHVPYPVVVLTTPHLRLTPEGHPTRLAGMTLSSFNTLSLSPDPIITFNIKRPSPTLDALKSTQDPDIISVAPSERERRFHIHILQANTAGLKIAHQFSRGGPISDEDLAMVSRSRVGSKSWPYPMAKGVRRVFECEVLQEAKGSFIDVNDHTLVIGRVKKIVEKTRTSVVKEIEWSGLCYMHGSYHTADCLVNQDVKGKEQRLEVKEDGENLEGSMLEEGKKADS</sequence>
<gene>
    <name evidence="4" type="ORF">DSL72_000177</name>
</gene>
<dbReference type="OrthoDB" id="2015405at2759"/>
<organism evidence="4 5">
    <name type="scientific">Monilinia vaccinii-corymbosi</name>
    <dbReference type="NCBI Taxonomy" id="61207"/>
    <lineage>
        <taxon>Eukaryota</taxon>
        <taxon>Fungi</taxon>
        <taxon>Dikarya</taxon>
        <taxon>Ascomycota</taxon>
        <taxon>Pezizomycotina</taxon>
        <taxon>Leotiomycetes</taxon>
        <taxon>Helotiales</taxon>
        <taxon>Sclerotiniaceae</taxon>
        <taxon>Monilinia</taxon>
    </lineage>
</organism>
<dbReference type="Gene3D" id="2.30.110.10">
    <property type="entry name" value="Electron Transport, Fmn-binding Protein, Chain A"/>
    <property type="match status" value="1"/>
</dbReference>
<dbReference type="InterPro" id="IPR002563">
    <property type="entry name" value="Flavin_Rdtase-like_dom"/>
</dbReference>
<dbReference type="Proteomes" id="UP000672032">
    <property type="component" value="Chromosome 2"/>
</dbReference>
<evidence type="ECO:0000313" key="5">
    <source>
        <dbReference type="Proteomes" id="UP000672032"/>
    </source>
</evidence>
<protein>
    <recommendedName>
        <fullName evidence="3">Flavin reductase like domain-containing protein</fullName>
    </recommendedName>
</protein>
<evidence type="ECO:0000259" key="3">
    <source>
        <dbReference type="SMART" id="SM00903"/>
    </source>
</evidence>
<accession>A0A8A3P299</accession>
<keyword evidence="5" id="KW-1185">Reference proteome</keyword>
<dbReference type="SMART" id="SM00903">
    <property type="entry name" value="Flavin_Reduct"/>
    <property type="match status" value="1"/>
</dbReference>
<dbReference type="InterPro" id="IPR050268">
    <property type="entry name" value="NADH-dep_flavin_reductase"/>
</dbReference>
<reference evidence="4" key="1">
    <citation type="submission" date="2020-10" db="EMBL/GenBank/DDBJ databases">
        <title>Genome Sequence of Monilinia vaccinii-corymbosi Sheds Light on Mummy Berry Disease Infection of Blueberry and Mating Type.</title>
        <authorList>
            <person name="Yow A.G."/>
            <person name="Zhang Y."/>
            <person name="Bansal K."/>
            <person name="Eacker S.M."/>
            <person name="Sullivan S."/>
            <person name="Liachko I."/>
            <person name="Cubeta M.A."/>
            <person name="Rollins J.A."/>
            <person name="Ashrafi H."/>
        </authorList>
    </citation>
    <scope>NUCLEOTIDE SEQUENCE</scope>
    <source>
        <strain evidence="4">RL-1</strain>
    </source>
</reference>
<dbReference type="EMBL" id="CP063406">
    <property type="protein sequence ID" value="QSZ30620.1"/>
    <property type="molecule type" value="Genomic_DNA"/>
</dbReference>
<dbReference type="SUPFAM" id="SSF50475">
    <property type="entry name" value="FMN-binding split barrel"/>
    <property type="match status" value="1"/>
</dbReference>
<dbReference type="PANTHER" id="PTHR30466">
    <property type="entry name" value="FLAVIN REDUCTASE"/>
    <property type="match status" value="1"/>
</dbReference>
<evidence type="ECO:0000256" key="1">
    <source>
        <dbReference type="ARBA" id="ARBA00023002"/>
    </source>
</evidence>
<feature type="region of interest" description="Disordered" evidence="2">
    <location>
        <begin position="1"/>
        <end position="45"/>
    </location>
</feature>
<dbReference type="GO" id="GO:0042602">
    <property type="term" value="F:riboflavin reductase (NADPH) activity"/>
    <property type="evidence" value="ECO:0007669"/>
    <property type="project" value="TreeGrafter"/>
</dbReference>
<dbReference type="AlphaFoldDB" id="A0A8A3P299"/>
<proteinExistence type="predicted"/>
<dbReference type="PANTHER" id="PTHR30466:SF1">
    <property type="entry name" value="FMN REDUCTASE (NADH) RUTF"/>
    <property type="match status" value="1"/>
</dbReference>
<name>A0A8A3P299_9HELO</name>
<feature type="compositionally biased region" description="Polar residues" evidence="2">
    <location>
        <begin position="11"/>
        <end position="24"/>
    </location>
</feature>
<keyword evidence="1" id="KW-0560">Oxidoreductase</keyword>
<evidence type="ECO:0000256" key="2">
    <source>
        <dbReference type="SAM" id="MobiDB-lite"/>
    </source>
</evidence>
<dbReference type="GO" id="GO:0010181">
    <property type="term" value="F:FMN binding"/>
    <property type="evidence" value="ECO:0007669"/>
    <property type="project" value="InterPro"/>
</dbReference>